<dbReference type="InterPro" id="IPR049945">
    <property type="entry name" value="AAA_22"/>
</dbReference>
<dbReference type="OrthoDB" id="9780149at2"/>
<gene>
    <name evidence="3" type="ordered locus">DEFDS_1249</name>
</gene>
<dbReference type="PANTHER" id="PTHR35894:SF1">
    <property type="entry name" value="PHOSPHORIBULOKINASE _ URIDINE KINASE FAMILY"/>
    <property type="match status" value="1"/>
</dbReference>
<dbReference type="GO" id="GO:0016887">
    <property type="term" value="F:ATP hydrolysis activity"/>
    <property type="evidence" value="ECO:0007669"/>
    <property type="project" value="InterPro"/>
</dbReference>
<name>D3PDP4_DEFDS</name>
<dbReference type="CDD" id="cd00009">
    <property type="entry name" value="AAA"/>
    <property type="match status" value="1"/>
</dbReference>
<protein>
    <recommendedName>
        <fullName evidence="2">AAA+ ATPase domain-containing protein</fullName>
    </recommendedName>
</protein>
<dbReference type="STRING" id="639282.DEFDS_1249"/>
<evidence type="ECO:0000313" key="3">
    <source>
        <dbReference type="EMBL" id="BAI80717.1"/>
    </source>
</evidence>
<dbReference type="SUPFAM" id="SSF52540">
    <property type="entry name" value="P-loop containing nucleoside triphosphate hydrolases"/>
    <property type="match status" value="1"/>
</dbReference>
<keyword evidence="4" id="KW-1185">Reference proteome</keyword>
<evidence type="ECO:0000256" key="1">
    <source>
        <dbReference type="SAM" id="Phobius"/>
    </source>
</evidence>
<feature type="domain" description="AAA+ ATPase" evidence="2">
    <location>
        <begin position="44"/>
        <end position="194"/>
    </location>
</feature>
<evidence type="ECO:0000259" key="2">
    <source>
        <dbReference type="SMART" id="SM00382"/>
    </source>
</evidence>
<evidence type="ECO:0000313" key="4">
    <source>
        <dbReference type="Proteomes" id="UP000001520"/>
    </source>
</evidence>
<dbReference type="AlphaFoldDB" id="D3PDP4"/>
<reference evidence="3 4" key="1">
    <citation type="journal article" date="2010" name="DNA Res.">
        <title>Bacterial lifestyle in a deep-sea hydrothermal vent chimney revealed by the genome sequence of the thermophilic bacterium Deferribacter desulfuricans SSM1.</title>
        <authorList>
            <person name="Takaki Y."/>
            <person name="Shimamura S."/>
            <person name="Nakagawa S."/>
            <person name="Fukuhara Y."/>
            <person name="Horikawa H."/>
            <person name="Ankai A."/>
            <person name="Harada T."/>
            <person name="Hosoyama A."/>
            <person name="Oguchi A."/>
            <person name="Fukui S."/>
            <person name="Fujita N."/>
            <person name="Takami H."/>
            <person name="Takai K."/>
        </authorList>
    </citation>
    <scope>NUCLEOTIDE SEQUENCE [LARGE SCALE GENOMIC DNA]</scope>
    <source>
        <strain evidence="4">DSM 14783 / JCM 11476 / NBRC 101012 / SSM1</strain>
    </source>
</reference>
<dbReference type="Pfam" id="PF13401">
    <property type="entry name" value="AAA_22"/>
    <property type="match status" value="1"/>
</dbReference>
<keyword evidence="1" id="KW-0812">Transmembrane</keyword>
<dbReference type="Gene3D" id="3.40.50.300">
    <property type="entry name" value="P-loop containing nucleotide triphosphate hydrolases"/>
    <property type="match status" value="1"/>
</dbReference>
<dbReference type="SMART" id="SM00382">
    <property type="entry name" value="AAA"/>
    <property type="match status" value="1"/>
</dbReference>
<dbReference type="Proteomes" id="UP000001520">
    <property type="component" value="Chromosome"/>
</dbReference>
<dbReference type="HOGENOM" id="CLU_024125_2_3_0"/>
<sequence>MSVYTEFFNFKEEPFKLTPDPDFFYCSTSHEEAIQLIEYSIKTRKGFMALIGEVGTGKTTLTRVLLNSLTDVETCLVLNPFLSPDEMLKYICSDFGIVVSNDLDKGKIYDELAKYFLKLYEEGKNALLIIDEAQNLPFETIELIRQLSNIEKEDAKLLQILFVGQPEFLELLNKYELRQVRQRISVIIQLKTLTEEDVENYINYRIQKASKYNKTIFTKEAIKAVYKYTKGNPRDINKLCEYALIAAFNDESKKIEKKHIEKAILEINPILVSSEITPATTRKNSLIKKVIILFILIVITGLLIYYFSFLIKCPVKKVSNIENKTYSNINLNQQPAKTVTIQKEKVKKEIISENNTIKTKTIQPVSQDNISSKKLIKEEKNRTKSKCIKFLVNQKVRINPDLNSKYLTIIKKNKVLKIEKVVNDWAMINIDNKIGWVLLYDKYNNVINCED</sequence>
<dbReference type="InterPro" id="IPR003593">
    <property type="entry name" value="AAA+_ATPase"/>
</dbReference>
<accession>D3PDP4</accession>
<dbReference type="Gene3D" id="2.30.30.40">
    <property type="entry name" value="SH3 Domains"/>
    <property type="match status" value="1"/>
</dbReference>
<dbReference type="InterPro" id="IPR027417">
    <property type="entry name" value="P-loop_NTPase"/>
</dbReference>
<feature type="transmembrane region" description="Helical" evidence="1">
    <location>
        <begin position="290"/>
        <end position="311"/>
    </location>
</feature>
<keyword evidence="1" id="KW-0472">Membrane</keyword>
<dbReference type="Gene3D" id="1.10.8.60">
    <property type="match status" value="1"/>
</dbReference>
<keyword evidence="1" id="KW-1133">Transmembrane helix</keyword>
<proteinExistence type="predicted"/>
<dbReference type="RefSeq" id="WP_013007964.1">
    <property type="nucleotide sequence ID" value="NC_013939.1"/>
</dbReference>
<dbReference type="eggNOG" id="COG3267">
    <property type="taxonomic scope" value="Bacteria"/>
</dbReference>
<organism evidence="3 4">
    <name type="scientific">Deferribacter desulfuricans (strain DSM 14783 / JCM 11476 / NBRC 101012 / SSM1)</name>
    <dbReference type="NCBI Taxonomy" id="639282"/>
    <lineage>
        <taxon>Bacteria</taxon>
        <taxon>Pseudomonadati</taxon>
        <taxon>Deferribacterota</taxon>
        <taxon>Deferribacteres</taxon>
        <taxon>Deferribacterales</taxon>
        <taxon>Deferribacteraceae</taxon>
        <taxon>Deferribacter</taxon>
    </lineage>
</organism>
<dbReference type="InterPro" id="IPR052026">
    <property type="entry name" value="ExeA_AAA_ATPase_DNA-bind"/>
</dbReference>
<dbReference type="EMBL" id="AP011529">
    <property type="protein sequence ID" value="BAI80717.1"/>
    <property type="molecule type" value="Genomic_DNA"/>
</dbReference>
<dbReference type="KEGG" id="ddf:DEFDS_1249"/>
<dbReference type="PANTHER" id="PTHR35894">
    <property type="entry name" value="GENERAL SECRETION PATHWAY PROTEIN A-RELATED"/>
    <property type="match status" value="1"/>
</dbReference>